<proteinExistence type="predicted"/>
<name>A0A370HZL0_9NOCA</name>
<dbReference type="STRING" id="1210086.GCA_001613105_06604"/>
<dbReference type="InterPro" id="IPR029044">
    <property type="entry name" value="Nucleotide-diphossugar_trans"/>
</dbReference>
<accession>A0A370HZL0</accession>
<keyword evidence="2" id="KW-1185">Reference proteome</keyword>
<dbReference type="SUPFAM" id="SSF53448">
    <property type="entry name" value="Nucleotide-diphospho-sugar transferases"/>
    <property type="match status" value="1"/>
</dbReference>
<comment type="caution">
    <text evidence="1">The sequence shown here is derived from an EMBL/GenBank/DDBJ whole genome shotgun (WGS) entry which is preliminary data.</text>
</comment>
<sequence>MTLDPSRCVVLVPVGGYLEPGCARGLGELERRGYTVRTVSGYAAIDQGRSQMATDALLDGFDALMWIDSDVGFDADSVDRLREHDLPVVCGIYPKKGVRELACHLLPGTKNILFGQGGGLIEIKYAATGFLYTQRTVYETMIEHEKLPICNKQFGRITVPYFLPMIKPDGENHWYLGEDYAFCERAYRSGFRIMADTSIRLTHIGRRDYSWEDAGTDFPRYATYNFMLQGGDDRPQAELAQGAQSPAGE</sequence>
<gene>
    <name evidence="1" type="ORF">DFR76_11078</name>
</gene>
<dbReference type="Proteomes" id="UP000254869">
    <property type="component" value="Unassembled WGS sequence"/>
</dbReference>
<protein>
    <recommendedName>
        <fullName evidence="3">Glycosyl transferase family 2</fullName>
    </recommendedName>
</protein>
<dbReference type="Gene3D" id="3.90.550.40">
    <property type="match status" value="1"/>
</dbReference>
<organism evidence="1 2">
    <name type="scientific">Nocardia pseudobrasiliensis</name>
    <dbReference type="NCBI Taxonomy" id="45979"/>
    <lineage>
        <taxon>Bacteria</taxon>
        <taxon>Bacillati</taxon>
        <taxon>Actinomycetota</taxon>
        <taxon>Actinomycetes</taxon>
        <taxon>Mycobacteriales</taxon>
        <taxon>Nocardiaceae</taxon>
        <taxon>Nocardia</taxon>
    </lineage>
</organism>
<evidence type="ECO:0000313" key="2">
    <source>
        <dbReference type="Proteomes" id="UP000254869"/>
    </source>
</evidence>
<reference evidence="1 2" key="1">
    <citation type="submission" date="2018-07" db="EMBL/GenBank/DDBJ databases">
        <title>Genomic Encyclopedia of Type Strains, Phase IV (KMG-IV): sequencing the most valuable type-strain genomes for metagenomic binning, comparative biology and taxonomic classification.</title>
        <authorList>
            <person name="Goeker M."/>
        </authorList>
    </citation>
    <scope>NUCLEOTIDE SEQUENCE [LARGE SCALE GENOMIC DNA]</scope>
    <source>
        <strain evidence="1 2">DSM 44290</strain>
    </source>
</reference>
<dbReference type="AlphaFoldDB" id="A0A370HZL0"/>
<dbReference type="RefSeq" id="WP_068006086.1">
    <property type="nucleotide sequence ID" value="NZ_QQBC01000010.1"/>
</dbReference>
<dbReference type="EMBL" id="QQBC01000010">
    <property type="protein sequence ID" value="RDI63381.1"/>
    <property type="molecule type" value="Genomic_DNA"/>
</dbReference>
<evidence type="ECO:0000313" key="1">
    <source>
        <dbReference type="EMBL" id="RDI63381.1"/>
    </source>
</evidence>
<evidence type="ECO:0008006" key="3">
    <source>
        <dbReference type="Google" id="ProtNLM"/>
    </source>
</evidence>